<evidence type="ECO:0008006" key="5">
    <source>
        <dbReference type="Google" id="ProtNLM"/>
    </source>
</evidence>
<evidence type="ECO:0000256" key="1">
    <source>
        <dbReference type="ARBA" id="ARBA00022614"/>
    </source>
</evidence>
<dbReference type="Proteomes" id="UP000038009">
    <property type="component" value="Unassembled WGS sequence"/>
</dbReference>
<dbReference type="Gene3D" id="3.80.10.10">
    <property type="entry name" value="Ribonuclease Inhibitor"/>
    <property type="match status" value="1"/>
</dbReference>
<dbReference type="PANTHER" id="PTHR46652:SF3">
    <property type="entry name" value="LEUCINE-RICH REPEAT-CONTAINING PROTEIN 9"/>
    <property type="match status" value="1"/>
</dbReference>
<dbReference type="PANTHER" id="PTHR46652">
    <property type="entry name" value="LEUCINE-RICH REPEAT AND IQ DOMAIN-CONTAINING PROTEIN 1-RELATED"/>
    <property type="match status" value="1"/>
</dbReference>
<evidence type="ECO:0000313" key="4">
    <source>
        <dbReference type="Proteomes" id="UP000038009"/>
    </source>
</evidence>
<organism evidence="3 4">
    <name type="scientific">Leptomonas seymouri</name>
    <dbReference type="NCBI Taxonomy" id="5684"/>
    <lineage>
        <taxon>Eukaryota</taxon>
        <taxon>Discoba</taxon>
        <taxon>Euglenozoa</taxon>
        <taxon>Kinetoplastea</taxon>
        <taxon>Metakinetoplastina</taxon>
        <taxon>Trypanosomatida</taxon>
        <taxon>Trypanosomatidae</taxon>
        <taxon>Leishmaniinae</taxon>
        <taxon>Leptomonas</taxon>
    </lineage>
</organism>
<dbReference type="EMBL" id="LJSK01000429">
    <property type="protein sequence ID" value="KPI83143.1"/>
    <property type="molecule type" value="Genomic_DNA"/>
</dbReference>
<dbReference type="AlphaFoldDB" id="A0A0N1I1E8"/>
<name>A0A0N1I1E8_LEPSE</name>
<reference evidence="3 4" key="1">
    <citation type="journal article" date="2015" name="PLoS Pathog.">
        <title>Leptomonas seymouri: Adaptations to the Dixenous Life Cycle Analyzed by Genome Sequencing, Transcriptome Profiling and Co-infection with Leishmania donovani.</title>
        <authorList>
            <person name="Kraeva N."/>
            <person name="Butenko A."/>
            <person name="Hlavacova J."/>
            <person name="Kostygov A."/>
            <person name="Myskova J."/>
            <person name="Grybchuk D."/>
            <person name="Lestinova T."/>
            <person name="Votypka J."/>
            <person name="Volf P."/>
            <person name="Opperdoes F."/>
            <person name="Flegontov P."/>
            <person name="Lukes J."/>
            <person name="Yurchenko V."/>
        </authorList>
    </citation>
    <scope>NUCLEOTIDE SEQUENCE [LARGE SCALE GENOMIC DNA]</scope>
    <source>
        <strain evidence="3 4">ATCC 30220</strain>
    </source>
</reference>
<dbReference type="InterPro" id="IPR032675">
    <property type="entry name" value="LRR_dom_sf"/>
</dbReference>
<dbReference type="SUPFAM" id="SSF52058">
    <property type="entry name" value="L domain-like"/>
    <property type="match status" value="1"/>
</dbReference>
<dbReference type="InterPro" id="IPR050836">
    <property type="entry name" value="SDS22/Internalin_LRR"/>
</dbReference>
<keyword evidence="1" id="KW-0433">Leucine-rich repeat</keyword>
<proteinExistence type="predicted"/>
<keyword evidence="2" id="KW-0677">Repeat</keyword>
<accession>A0A0N1I1E8</accession>
<evidence type="ECO:0000256" key="2">
    <source>
        <dbReference type="ARBA" id="ARBA00022737"/>
    </source>
</evidence>
<dbReference type="VEuPathDB" id="TriTrypDB:Lsey_0429_0020"/>
<protein>
    <recommendedName>
        <fullName evidence="5">Leucine-rich repeat protein (LRRP)</fullName>
    </recommendedName>
</protein>
<keyword evidence="4" id="KW-1185">Reference proteome</keyword>
<gene>
    <name evidence="3" type="ORF">ABL78_7831</name>
</gene>
<evidence type="ECO:0000313" key="3">
    <source>
        <dbReference type="EMBL" id="KPI83143.1"/>
    </source>
</evidence>
<comment type="caution">
    <text evidence="3">The sequence shown here is derived from an EMBL/GenBank/DDBJ whole genome shotgun (WGS) entry which is preliminary data.</text>
</comment>
<sequence>MASLANCALELNRAMGCGYDDHTPHHQSFRCCSRQELALLQHDSAAQILSFYPLTSVSTPPGRLSPAIRHHTLSAVSPCLRLYAEAIVLFACSDTGFEGVQVSERELVYCIMLDGRAPGLQRLERSLWWSERCGLPVVLNAPNACHRLLTMLPTKWRQRVRCLGLLMQATSPRDSTDVVAEQEGAVQAERKIIKAGGMERARWAAGRRMSLRSLLSSDDTAPVRLSCASFLSALPTFSCLTRLAITGEYATHPESAATAVTGALRAAKGMPISEVELRLFKHLSTLRDLAGALCLERLTVHHSSITDVSGLASCPWLSFFDVSENGQLTDLSGLAGAPRLRELISFDCAISVIDGLSSCPLLSYADLSANSSLSSLHGLAGSPRLQELNLSRTAVSDLDVLRSCPMLVKVDVRACSNVLSIAPLAHLDVLTDVPQ</sequence>